<comment type="caution">
    <text evidence="9">The sequence shown here is derived from an EMBL/GenBank/DDBJ whole genome shotgun (WGS) entry which is preliminary data.</text>
</comment>
<dbReference type="InterPro" id="IPR004681">
    <property type="entry name" value="TRAP_DctM"/>
</dbReference>
<comment type="caution">
    <text evidence="7">Lacks conserved residue(s) required for the propagation of feature annotation.</text>
</comment>
<keyword evidence="2" id="KW-1003">Cell membrane</keyword>
<evidence type="ECO:0000256" key="7">
    <source>
        <dbReference type="RuleBase" id="RU369079"/>
    </source>
</evidence>
<comment type="subunit">
    <text evidence="7">The complex comprises the extracytoplasmic solute receptor protein and the two transmembrane proteins.</text>
</comment>
<keyword evidence="4 7" id="KW-0812">Transmembrane</keyword>
<keyword evidence="6 7" id="KW-0472">Membrane</keyword>
<evidence type="ECO:0000256" key="2">
    <source>
        <dbReference type="ARBA" id="ARBA00022475"/>
    </source>
</evidence>
<dbReference type="STRING" id="721133.SAMN05216176_10594"/>
<keyword evidence="3 7" id="KW-0997">Cell inner membrane</keyword>
<dbReference type="AlphaFoldDB" id="K2N6F9"/>
<evidence type="ECO:0000313" key="9">
    <source>
        <dbReference type="EMBL" id="EKF43058.1"/>
    </source>
</evidence>
<dbReference type="PIRSF" id="PIRSF006066">
    <property type="entry name" value="HI0050"/>
    <property type="match status" value="1"/>
</dbReference>
<dbReference type="PANTHER" id="PTHR33362">
    <property type="entry name" value="SIALIC ACID TRAP TRANSPORTER PERMEASE PROTEIN SIAT-RELATED"/>
    <property type="match status" value="1"/>
</dbReference>
<keyword evidence="7" id="KW-0813">Transport</keyword>
<comment type="similarity">
    <text evidence="7">Belongs to the TRAP transporter large permease family.</text>
</comment>
<name>K2N6F9_9HYPH</name>
<evidence type="ECO:0000256" key="5">
    <source>
        <dbReference type="ARBA" id="ARBA00022989"/>
    </source>
</evidence>
<dbReference type="Proteomes" id="UP000007374">
    <property type="component" value="Unassembled WGS sequence"/>
</dbReference>
<feature type="transmembrane region" description="Helical" evidence="7">
    <location>
        <begin position="338"/>
        <end position="355"/>
    </location>
</feature>
<dbReference type="PATRIC" id="fig|1231190.3.peg.1465"/>
<evidence type="ECO:0000259" key="8">
    <source>
        <dbReference type="Pfam" id="PF06808"/>
    </source>
</evidence>
<dbReference type="Pfam" id="PF06808">
    <property type="entry name" value="DctM"/>
    <property type="match status" value="1"/>
</dbReference>
<organism evidence="9 10">
    <name type="scientific">Nitratireductor indicus C115</name>
    <dbReference type="NCBI Taxonomy" id="1231190"/>
    <lineage>
        <taxon>Bacteria</taxon>
        <taxon>Pseudomonadati</taxon>
        <taxon>Pseudomonadota</taxon>
        <taxon>Alphaproteobacteria</taxon>
        <taxon>Hyphomicrobiales</taxon>
        <taxon>Phyllobacteriaceae</taxon>
        <taxon>Nitratireductor</taxon>
    </lineage>
</organism>
<feature type="transmembrane region" description="Helical" evidence="7">
    <location>
        <begin position="215"/>
        <end position="237"/>
    </location>
</feature>
<comment type="function">
    <text evidence="7">Part of the tripartite ATP-independent periplasmic (TRAP) transport system.</text>
</comment>
<reference evidence="9 10" key="1">
    <citation type="journal article" date="2012" name="J. Bacteriol.">
        <title>Genome Sequence of Nitratireductor indicus Type Strain C115.</title>
        <authorList>
            <person name="Lai Q."/>
            <person name="Li G."/>
            <person name="Yu Z."/>
            <person name="Shao Z."/>
        </authorList>
    </citation>
    <scope>NUCLEOTIDE SEQUENCE [LARGE SCALE GENOMIC DNA]</scope>
    <source>
        <strain evidence="9 10">C115</strain>
    </source>
</reference>
<feature type="transmembrane region" description="Helical" evidence="7">
    <location>
        <begin position="170"/>
        <end position="194"/>
    </location>
</feature>
<dbReference type="GO" id="GO:0022857">
    <property type="term" value="F:transmembrane transporter activity"/>
    <property type="evidence" value="ECO:0007669"/>
    <property type="project" value="UniProtKB-UniRule"/>
</dbReference>
<protein>
    <recommendedName>
        <fullName evidence="7">TRAP transporter large permease protein</fullName>
    </recommendedName>
</protein>
<dbReference type="EMBL" id="AMSI01000004">
    <property type="protein sequence ID" value="EKF43058.1"/>
    <property type="molecule type" value="Genomic_DNA"/>
</dbReference>
<evidence type="ECO:0000256" key="1">
    <source>
        <dbReference type="ARBA" id="ARBA00004429"/>
    </source>
</evidence>
<keyword evidence="5 7" id="KW-1133">Transmembrane helix</keyword>
<dbReference type="RefSeq" id="WP_009756212.1">
    <property type="nucleotide sequence ID" value="NZ_AMSI01000004.1"/>
</dbReference>
<feature type="transmembrane region" description="Helical" evidence="7">
    <location>
        <begin position="395"/>
        <end position="416"/>
    </location>
</feature>
<feature type="transmembrane region" description="Helical" evidence="7">
    <location>
        <begin position="361"/>
        <end position="383"/>
    </location>
</feature>
<sequence length="429" mass="45428">MIFLLALVVIVAVALLVLGFEMFLVLGVPALMIKQFFYGTLPDPVIAQKILGGINHTTLLAIPFFILAAELMGEGQIARRLTGLVKVLVGHTRGGMGYTTIGGSMAFGSVSGSAPATVAAMARMVYPEMRAAGFSEKYTLGLIVSSAETALLIPPSITFIIYGWMTGTSVAKLFVGGLAVGLVLGLAFAVMTAIEARRSGVERGERTSWRDRALAIRDAGWALGMPVIILGGIYSGFFTPTEAAAVSVVYAIFVEGVIFRELTIRKLFELTERAAISTAIIFILLALGGLLSYFITLAQVPAAITGFLEAIHAGPIMFLLIVNVSFLIAGMFIDPNSALLILVPPLYPVALALGIDPVHFGMIVTLNISIGMITPPFGLDIFVASSTLSKPVMTIVSGVWPFIVANLIVLGIITYLPGISTFLPRLVFG</sequence>
<evidence type="ECO:0000256" key="6">
    <source>
        <dbReference type="ARBA" id="ARBA00023136"/>
    </source>
</evidence>
<dbReference type="eggNOG" id="COG1593">
    <property type="taxonomic scope" value="Bacteria"/>
</dbReference>
<proteinExistence type="inferred from homology"/>
<comment type="subcellular location">
    <subcellularLocation>
        <location evidence="1 7">Cell inner membrane</location>
        <topology evidence="1 7">Multi-pass membrane protein</topology>
    </subcellularLocation>
</comment>
<feature type="transmembrane region" description="Helical" evidence="7">
    <location>
        <begin position="138"/>
        <end position="164"/>
    </location>
</feature>
<feature type="domain" description="TRAP C4-dicarboxylate transport system permease DctM subunit" evidence="8">
    <location>
        <begin position="10"/>
        <end position="419"/>
    </location>
</feature>
<feature type="transmembrane region" description="Helical" evidence="7">
    <location>
        <begin position="315"/>
        <end position="333"/>
    </location>
</feature>
<feature type="transmembrane region" description="Helical" evidence="7">
    <location>
        <begin position="274"/>
        <end position="295"/>
    </location>
</feature>
<evidence type="ECO:0000256" key="4">
    <source>
        <dbReference type="ARBA" id="ARBA00022692"/>
    </source>
</evidence>
<keyword evidence="10" id="KW-1185">Reference proteome</keyword>
<evidence type="ECO:0000313" key="10">
    <source>
        <dbReference type="Proteomes" id="UP000007374"/>
    </source>
</evidence>
<feature type="transmembrane region" description="Helical" evidence="7">
    <location>
        <begin position="243"/>
        <end position="262"/>
    </location>
</feature>
<gene>
    <name evidence="9" type="ORF">NA8A_06974</name>
</gene>
<dbReference type="NCBIfam" id="TIGR00786">
    <property type="entry name" value="dctM"/>
    <property type="match status" value="1"/>
</dbReference>
<accession>K2N6F9</accession>
<dbReference type="InterPro" id="IPR010656">
    <property type="entry name" value="DctM"/>
</dbReference>
<dbReference type="PANTHER" id="PTHR33362:SF3">
    <property type="entry name" value="SIALIC ACID TRAP TRANSPORTER PERMEASE PROTEIN SIAT"/>
    <property type="match status" value="1"/>
</dbReference>
<evidence type="ECO:0000256" key="3">
    <source>
        <dbReference type="ARBA" id="ARBA00022519"/>
    </source>
</evidence>
<dbReference type="GO" id="GO:0005886">
    <property type="term" value="C:plasma membrane"/>
    <property type="evidence" value="ECO:0007669"/>
    <property type="project" value="UniProtKB-SubCell"/>
</dbReference>